<keyword evidence="4" id="KW-0812">Transmembrane</keyword>
<keyword evidence="4" id="KW-0472">Membrane</keyword>
<dbReference type="InterPro" id="IPR043130">
    <property type="entry name" value="CDP-OH_PTrfase_TM_dom"/>
</dbReference>
<name>A0A832I896_UNCEI</name>
<keyword evidence="1 2" id="KW-0808">Transferase</keyword>
<protein>
    <submittedName>
        <fullName evidence="5">CDP-alcohol phosphatidyltransferase family protein</fullName>
    </submittedName>
</protein>
<dbReference type="Gene3D" id="1.20.120.1760">
    <property type="match status" value="1"/>
</dbReference>
<comment type="caution">
    <text evidence="5">The sequence shown here is derived from an EMBL/GenBank/DDBJ whole genome shotgun (WGS) entry which is preliminary data.</text>
</comment>
<feature type="transmembrane region" description="Helical" evidence="4">
    <location>
        <begin position="222"/>
        <end position="243"/>
    </location>
</feature>
<evidence type="ECO:0000256" key="1">
    <source>
        <dbReference type="ARBA" id="ARBA00022679"/>
    </source>
</evidence>
<proteinExistence type="inferred from homology"/>
<evidence type="ECO:0000256" key="4">
    <source>
        <dbReference type="SAM" id="Phobius"/>
    </source>
</evidence>
<dbReference type="GO" id="GO:0016020">
    <property type="term" value="C:membrane"/>
    <property type="evidence" value="ECO:0007669"/>
    <property type="project" value="InterPro"/>
</dbReference>
<dbReference type="GO" id="GO:0016780">
    <property type="term" value="F:phosphotransferase activity, for other substituted phosphate groups"/>
    <property type="evidence" value="ECO:0007669"/>
    <property type="project" value="InterPro"/>
</dbReference>
<evidence type="ECO:0000256" key="3">
    <source>
        <dbReference type="SAM" id="MobiDB-lite"/>
    </source>
</evidence>
<dbReference type="InterPro" id="IPR048254">
    <property type="entry name" value="CDP_ALCOHOL_P_TRANSF_CS"/>
</dbReference>
<accession>A0A832I896</accession>
<organism evidence="5">
    <name type="scientific">Eiseniibacteriota bacterium</name>
    <dbReference type="NCBI Taxonomy" id="2212470"/>
    <lineage>
        <taxon>Bacteria</taxon>
        <taxon>Candidatus Eiseniibacteriota</taxon>
    </lineage>
</organism>
<dbReference type="Pfam" id="PF01066">
    <property type="entry name" value="CDP-OH_P_transf"/>
    <property type="match status" value="1"/>
</dbReference>
<dbReference type="EMBL" id="DSQF01000028">
    <property type="protein sequence ID" value="HGZ44418.1"/>
    <property type="molecule type" value="Genomic_DNA"/>
</dbReference>
<comment type="similarity">
    <text evidence="2">Belongs to the CDP-alcohol phosphatidyltransferase class-I family.</text>
</comment>
<reference evidence="5" key="1">
    <citation type="journal article" date="2020" name="mSystems">
        <title>Genome- and Community-Level Interaction Insights into Carbon Utilization and Element Cycling Functions of Hydrothermarchaeota in Hydrothermal Sediment.</title>
        <authorList>
            <person name="Zhou Z."/>
            <person name="Liu Y."/>
            <person name="Xu W."/>
            <person name="Pan J."/>
            <person name="Luo Z.H."/>
            <person name="Li M."/>
        </authorList>
    </citation>
    <scope>NUCLEOTIDE SEQUENCE [LARGE SCALE GENOMIC DNA]</scope>
    <source>
        <strain evidence="5">SpSt-381</strain>
    </source>
</reference>
<dbReference type="InterPro" id="IPR000462">
    <property type="entry name" value="CDP-OH_P_trans"/>
</dbReference>
<feature type="transmembrane region" description="Helical" evidence="4">
    <location>
        <begin position="264"/>
        <end position="292"/>
    </location>
</feature>
<evidence type="ECO:0000256" key="2">
    <source>
        <dbReference type="RuleBase" id="RU003750"/>
    </source>
</evidence>
<evidence type="ECO:0000313" key="5">
    <source>
        <dbReference type="EMBL" id="HGZ44418.1"/>
    </source>
</evidence>
<feature type="compositionally biased region" description="Gly residues" evidence="3">
    <location>
        <begin position="30"/>
        <end position="42"/>
    </location>
</feature>
<feature type="region of interest" description="Disordered" evidence="3">
    <location>
        <begin position="1"/>
        <end position="87"/>
    </location>
</feature>
<gene>
    <name evidence="5" type="ORF">ENR23_13560</name>
</gene>
<keyword evidence="4" id="KW-1133">Transmembrane helix</keyword>
<dbReference type="GO" id="GO:0008654">
    <property type="term" value="P:phospholipid biosynthetic process"/>
    <property type="evidence" value="ECO:0007669"/>
    <property type="project" value="InterPro"/>
</dbReference>
<dbReference type="AlphaFoldDB" id="A0A832I896"/>
<feature type="compositionally biased region" description="Basic and acidic residues" evidence="3">
    <location>
        <begin position="10"/>
        <end position="26"/>
    </location>
</feature>
<dbReference type="PROSITE" id="PS00379">
    <property type="entry name" value="CDP_ALCOHOL_P_TRANSF"/>
    <property type="match status" value="1"/>
</dbReference>
<sequence>MGRAPGGARARADQGVRRGAARERARGARGAHGGETAGGDGPGAERLDAARRVRGAGRRGEARRARRAERVSAPPVAPADPRRRTGALTAVKDRVKDLAHAALAPLVRALAAGGIRADHLTVAGLALSLVAGYAFFEGHARLGALLLALAGVCDILDGEVARAAGGPSRFGAFLDSTLDRLAEAAALVGIAAFYVRNLFALVLDRELAVRQIAEQQLEPVTWAVLAITAMLALTGSFMVSYTRARAEGLGVACRVGWFERPERLVLLIVAGALKVFWAMSIALILLTVLSFATAAQRVVHVYRNTRGAGLDA</sequence>